<dbReference type="PANTHER" id="PTHR43569">
    <property type="entry name" value="AMIDOHYDROLASE"/>
    <property type="match status" value="1"/>
</dbReference>
<dbReference type="InterPro" id="IPR052350">
    <property type="entry name" value="Metallo-dep_Lactonases"/>
</dbReference>
<evidence type="ECO:0000256" key="1">
    <source>
        <dbReference type="ARBA" id="ARBA00038310"/>
    </source>
</evidence>
<dbReference type="OrthoDB" id="5450317at2"/>
<proteinExistence type="inferred from homology"/>
<evidence type="ECO:0000313" key="4">
    <source>
        <dbReference type="Proteomes" id="UP000223749"/>
    </source>
</evidence>
<dbReference type="SUPFAM" id="SSF51556">
    <property type="entry name" value="Metallo-dependent hydrolases"/>
    <property type="match status" value="1"/>
</dbReference>
<protein>
    <submittedName>
        <fullName evidence="3">Amidohydrolase</fullName>
    </submittedName>
</protein>
<evidence type="ECO:0000313" key="3">
    <source>
        <dbReference type="EMBL" id="ATP59283.1"/>
    </source>
</evidence>
<dbReference type="Gene3D" id="3.20.20.140">
    <property type="entry name" value="Metal-dependent hydrolases"/>
    <property type="match status" value="1"/>
</dbReference>
<name>A0A2D1UCD9_9SPHI</name>
<dbReference type="EMBL" id="CP024091">
    <property type="protein sequence ID" value="ATP59283.1"/>
    <property type="molecule type" value="Genomic_DNA"/>
</dbReference>
<dbReference type="GO" id="GO:0016787">
    <property type="term" value="F:hydrolase activity"/>
    <property type="evidence" value="ECO:0007669"/>
    <property type="project" value="UniProtKB-KW"/>
</dbReference>
<organism evidence="3 4">
    <name type="scientific">Pedobacter ginsengisoli</name>
    <dbReference type="NCBI Taxonomy" id="363852"/>
    <lineage>
        <taxon>Bacteria</taxon>
        <taxon>Pseudomonadati</taxon>
        <taxon>Bacteroidota</taxon>
        <taxon>Sphingobacteriia</taxon>
        <taxon>Sphingobacteriales</taxon>
        <taxon>Sphingobacteriaceae</taxon>
        <taxon>Pedobacter</taxon>
    </lineage>
</organism>
<dbReference type="AlphaFoldDB" id="A0A2D1UCD9"/>
<feature type="domain" description="Amidohydrolase-related" evidence="2">
    <location>
        <begin position="4"/>
        <end position="276"/>
    </location>
</feature>
<dbReference type="RefSeq" id="WP_099441154.1">
    <property type="nucleotide sequence ID" value="NZ_CP024091.1"/>
</dbReference>
<dbReference type="Proteomes" id="UP000223749">
    <property type="component" value="Chromosome"/>
</dbReference>
<keyword evidence="4" id="KW-1185">Reference proteome</keyword>
<dbReference type="InterPro" id="IPR032466">
    <property type="entry name" value="Metal_Hydrolase"/>
</dbReference>
<dbReference type="InterPro" id="IPR006680">
    <property type="entry name" value="Amidohydro-rel"/>
</dbReference>
<evidence type="ECO:0000259" key="2">
    <source>
        <dbReference type="Pfam" id="PF04909"/>
    </source>
</evidence>
<keyword evidence="3" id="KW-0378">Hydrolase</keyword>
<dbReference type="PANTHER" id="PTHR43569:SF2">
    <property type="entry name" value="AMIDOHYDROLASE-RELATED DOMAIN-CONTAINING PROTEIN"/>
    <property type="match status" value="1"/>
</dbReference>
<dbReference type="KEGG" id="pgs:CPT03_17085"/>
<gene>
    <name evidence="3" type="ORF">CPT03_17085</name>
</gene>
<sequence>MLRIDSHQHFWKFDAVRDSWITDDMAVLQDDFLPMHLQPVLEHFNFDGCVVVQADQSQAENAFQLQNAKDNPFIKGVVGWVDLRAANIKEQLTDLSEYPQMKGFRHILQGEEDRALMLKPDFVNGISKLKDYGFTYDILIFPDQLKYAAELVAKFPDQPFVLDHIAKPEVKSKHIDDWASDIQKLAAHENVYCKVSGLVTEADWKYWKKEDFTPYLDVVFEAFGTNRLMYGSDWPVSLVAAAYGQVVDLAKGYISKLSENEQALFWGGNATKFYNLK</sequence>
<dbReference type="Pfam" id="PF04909">
    <property type="entry name" value="Amidohydro_2"/>
    <property type="match status" value="1"/>
</dbReference>
<accession>A0A2D1UCD9</accession>
<reference evidence="3 4" key="1">
    <citation type="submission" date="2017-10" db="EMBL/GenBank/DDBJ databases">
        <title>Whole genome of Pedobacter ginsengisoli T01R-27 isolated from tomato rhizosphere.</title>
        <authorList>
            <person name="Weon H.-Y."/>
            <person name="Lee S.A."/>
            <person name="Sang M.K."/>
            <person name="Song J."/>
        </authorList>
    </citation>
    <scope>NUCLEOTIDE SEQUENCE [LARGE SCALE GENOMIC DNA]</scope>
    <source>
        <strain evidence="3 4">T01R-27</strain>
    </source>
</reference>
<comment type="similarity">
    <text evidence="1">Belongs to the metallo-dependent hydrolases superfamily.</text>
</comment>